<organism evidence="5 6">
    <name type="scientific">Actinomyces oris</name>
    <dbReference type="NCBI Taxonomy" id="544580"/>
    <lineage>
        <taxon>Bacteria</taxon>
        <taxon>Bacillati</taxon>
        <taxon>Actinomycetota</taxon>
        <taxon>Actinomycetes</taxon>
        <taxon>Actinomycetales</taxon>
        <taxon>Actinomycetaceae</taxon>
        <taxon>Actinomyces</taxon>
    </lineage>
</organism>
<evidence type="ECO:0000256" key="1">
    <source>
        <dbReference type="SAM" id="MobiDB-lite"/>
    </source>
</evidence>
<dbReference type="InterPro" id="IPR053807">
    <property type="entry name" value="LppM"/>
</dbReference>
<keyword evidence="3" id="KW-0732">Signal</keyword>
<feature type="domain" description="LppM" evidence="4">
    <location>
        <begin position="49"/>
        <end position="172"/>
    </location>
</feature>
<evidence type="ECO:0000313" key="6">
    <source>
        <dbReference type="Proteomes" id="UP000186857"/>
    </source>
</evidence>
<evidence type="ECO:0000256" key="2">
    <source>
        <dbReference type="SAM" id="Phobius"/>
    </source>
</evidence>
<evidence type="ECO:0000259" key="4">
    <source>
        <dbReference type="Pfam" id="PF21946"/>
    </source>
</evidence>
<feature type="transmembrane region" description="Helical" evidence="2">
    <location>
        <begin position="202"/>
        <end position="224"/>
    </location>
</feature>
<dbReference type="Proteomes" id="UP000186857">
    <property type="component" value="Unassembled WGS sequence"/>
</dbReference>
<protein>
    <recommendedName>
        <fullName evidence="4">LppM domain-containing protein</fullName>
    </recommendedName>
</protein>
<keyword evidence="2" id="KW-0812">Transmembrane</keyword>
<gene>
    <name evidence="5" type="ORF">BKH29_00620</name>
</gene>
<comment type="caution">
    <text evidence="5">The sequence shown here is derived from an EMBL/GenBank/DDBJ whole genome shotgun (WGS) entry which is preliminary data.</text>
</comment>
<dbReference type="Pfam" id="PF21946">
    <property type="entry name" value="LppM"/>
    <property type="match status" value="1"/>
</dbReference>
<feature type="chain" id="PRO_5038588861" description="LppM domain-containing protein" evidence="3">
    <location>
        <begin position="36"/>
        <end position="300"/>
    </location>
</feature>
<dbReference type="AlphaFoldDB" id="A0A1Q8VE79"/>
<dbReference type="OrthoDB" id="3261124at2"/>
<sequence>MRYPAPRHTPATSLVGMLCLAASLPLAVVAAPTNAATPTEDSSEDKASIEIAIKSDDKVTTTFLTTAPASREEALKEFCVEKSFSKANSKPKVTFSNENGTPTCRATFTTSISGNNYVSHDGDEYVVDTHVDSASEADKNSSVALSVIFPGKVTDADGGKVDGDERNKVSFDTFYDHKTRGQDAVQAASQPQSTSSSDSRTGLMIITVALVVIAVVGGVIALIGNANKKSREQRYLAALEQQPLRAGAFGPQYRSQPGYSPAPQPYQQTYQQGHQQSHNPAPSGTGGLHLPPNQNGYSSY</sequence>
<feature type="region of interest" description="Disordered" evidence="1">
    <location>
        <begin position="247"/>
        <end position="300"/>
    </location>
</feature>
<feature type="region of interest" description="Disordered" evidence="1">
    <location>
        <begin position="180"/>
        <end position="199"/>
    </location>
</feature>
<dbReference type="EMBL" id="MSKJ01000001">
    <property type="protein sequence ID" value="OLO46375.1"/>
    <property type="molecule type" value="Genomic_DNA"/>
</dbReference>
<name>A0A1Q8VE79_9ACTO</name>
<evidence type="ECO:0000313" key="5">
    <source>
        <dbReference type="EMBL" id="OLO46375.1"/>
    </source>
</evidence>
<feature type="compositionally biased region" description="Low complexity" evidence="1">
    <location>
        <begin position="259"/>
        <end position="276"/>
    </location>
</feature>
<feature type="signal peptide" evidence="3">
    <location>
        <begin position="1"/>
        <end position="35"/>
    </location>
</feature>
<evidence type="ECO:0000256" key="3">
    <source>
        <dbReference type="SAM" id="SignalP"/>
    </source>
</evidence>
<reference evidence="5 6" key="1">
    <citation type="submission" date="2016-12" db="EMBL/GenBank/DDBJ databases">
        <title>Genomic Comparison of strains in the 'Actinomyces naeslundii' Group.</title>
        <authorList>
            <person name="Mughal S.R."/>
            <person name="Do T."/>
            <person name="Gilbert S.C."/>
            <person name="Witherden E.A."/>
            <person name="Didelot X."/>
            <person name="Beighton D."/>
        </authorList>
    </citation>
    <scope>NUCLEOTIDE SEQUENCE [LARGE SCALE GENOMIC DNA]</scope>
    <source>
        <strain evidence="5 6">CCUG 33920</strain>
    </source>
</reference>
<accession>A0A1Q8VE79</accession>
<keyword evidence="2" id="KW-0472">Membrane</keyword>
<feature type="compositionally biased region" description="Low complexity" evidence="1">
    <location>
        <begin position="184"/>
        <end position="199"/>
    </location>
</feature>
<keyword evidence="2" id="KW-1133">Transmembrane helix</keyword>
<proteinExistence type="predicted"/>